<organism evidence="1 2">
    <name type="scientific">Dermacentor silvarum</name>
    <name type="common">Tick</name>
    <dbReference type="NCBI Taxonomy" id="543639"/>
    <lineage>
        <taxon>Eukaryota</taxon>
        <taxon>Metazoa</taxon>
        <taxon>Ecdysozoa</taxon>
        <taxon>Arthropoda</taxon>
        <taxon>Chelicerata</taxon>
        <taxon>Arachnida</taxon>
        <taxon>Acari</taxon>
        <taxon>Parasitiformes</taxon>
        <taxon>Ixodida</taxon>
        <taxon>Ixodoidea</taxon>
        <taxon>Ixodidae</taxon>
        <taxon>Rhipicephalinae</taxon>
        <taxon>Dermacentor</taxon>
    </lineage>
</organism>
<protein>
    <submittedName>
        <fullName evidence="1">Uncharacterized protein</fullName>
    </submittedName>
</protein>
<dbReference type="Proteomes" id="UP000821865">
    <property type="component" value="Chromosome 9"/>
</dbReference>
<gene>
    <name evidence="1" type="ORF">HPB49_020316</name>
</gene>
<dbReference type="EMBL" id="CM023478">
    <property type="protein sequence ID" value="KAH7934013.1"/>
    <property type="molecule type" value="Genomic_DNA"/>
</dbReference>
<keyword evidence="2" id="KW-1185">Reference proteome</keyword>
<sequence length="295" mass="32236">MSGIAAPKLRAAGKLPKLPRTPEEVNVVTGEQQKSQQGSRPNSPADLAHVVAGDFGSRSQKNGEPGVGGTAATAAANPDGKDATEAVVEADGVANAPTRHVGVVAPRRAQDEEVRSLYFQDGKRRIDFVLAYLKGDDSGAENYRRIFEDNLLKEGLDLELEDAAASAVVSLLQSADLYMFGRVKRWQDQLPEDPRSLEGACEIRREASPPDANQGQKRGKVVAFPTVTVAKGEKPVLPDLKYLESEATEVENDGKPNALEALWAKLWTPFPYNKELIPDETQYFNAEFVRQREHM</sequence>
<comment type="caution">
    <text evidence="1">The sequence shown here is derived from an EMBL/GenBank/DDBJ whole genome shotgun (WGS) entry which is preliminary data.</text>
</comment>
<proteinExistence type="predicted"/>
<name>A0ACB8C596_DERSI</name>
<accession>A0ACB8C596</accession>
<reference evidence="1" key="1">
    <citation type="submission" date="2020-05" db="EMBL/GenBank/DDBJ databases">
        <title>Large-scale comparative analyses of tick genomes elucidate their genetic diversity and vector capacities.</title>
        <authorList>
            <person name="Jia N."/>
            <person name="Wang J."/>
            <person name="Shi W."/>
            <person name="Du L."/>
            <person name="Sun Y."/>
            <person name="Zhan W."/>
            <person name="Jiang J."/>
            <person name="Wang Q."/>
            <person name="Zhang B."/>
            <person name="Ji P."/>
            <person name="Sakyi L.B."/>
            <person name="Cui X."/>
            <person name="Yuan T."/>
            <person name="Jiang B."/>
            <person name="Yang W."/>
            <person name="Lam T.T.-Y."/>
            <person name="Chang Q."/>
            <person name="Ding S."/>
            <person name="Wang X."/>
            <person name="Zhu J."/>
            <person name="Ruan X."/>
            <person name="Zhao L."/>
            <person name="Wei J."/>
            <person name="Que T."/>
            <person name="Du C."/>
            <person name="Cheng J."/>
            <person name="Dai P."/>
            <person name="Han X."/>
            <person name="Huang E."/>
            <person name="Gao Y."/>
            <person name="Liu J."/>
            <person name="Shao H."/>
            <person name="Ye R."/>
            <person name="Li L."/>
            <person name="Wei W."/>
            <person name="Wang X."/>
            <person name="Wang C."/>
            <person name="Yang T."/>
            <person name="Huo Q."/>
            <person name="Li W."/>
            <person name="Guo W."/>
            <person name="Chen H."/>
            <person name="Zhou L."/>
            <person name="Ni X."/>
            <person name="Tian J."/>
            <person name="Zhou Y."/>
            <person name="Sheng Y."/>
            <person name="Liu T."/>
            <person name="Pan Y."/>
            <person name="Xia L."/>
            <person name="Li J."/>
            <person name="Zhao F."/>
            <person name="Cao W."/>
        </authorList>
    </citation>
    <scope>NUCLEOTIDE SEQUENCE</scope>
    <source>
        <strain evidence="1">Dsil-2018</strain>
    </source>
</reference>
<evidence type="ECO:0000313" key="2">
    <source>
        <dbReference type="Proteomes" id="UP000821865"/>
    </source>
</evidence>
<evidence type="ECO:0000313" key="1">
    <source>
        <dbReference type="EMBL" id="KAH7934013.1"/>
    </source>
</evidence>